<evidence type="ECO:0000313" key="4">
    <source>
        <dbReference type="Proteomes" id="UP000054937"/>
    </source>
</evidence>
<dbReference type="InterPro" id="IPR048517">
    <property type="entry name" value="DENR_N"/>
</dbReference>
<feature type="compositionally biased region" description="Basic and acidic residues" evidence="1">
    <location>
        <begin position="54"/>
        <end position="97"/>
    </location>
</feature>
<name>A0A0V0R236_PSEPJ</name>
<dbReference type="PROSITE" id="PS50296">
    <property type="entry name" value="SUI1"/>
    <property type="match status" value="1"/>
</dbReference>
<dbReference type="Proteomes" id="UP000054937">
    <property type="component" value="Unassembled WGS sequence"/>
</dbReference>
<protein>
    <submittedName>
        <fullName evidence="3">Translation initiation factor SUI1</fullName>
    </submittedName>
</protein>
<evidence type="ECO:0000259" key="2">
    <source>
        <dbReference type="PROSITE" id="PS50296"/>
    </source>
</evidence>
<dbReference type="OMA" id="EVFEIDM"/>
<organism evidence="3 4">
    <name type="scientific">Pseudocohnilembus persalinus</name>
    <name type="common">Ciliate</name>
    <dbReference type="NCBI Taxonomy" id="266149"/>
    <lineage>
        <taxon>Eukaryota</taxon>
        <taxon>Sar</taxon>
        <taxon>Alveolata</taxon>
        <taxon>Ciliophora</taxon>
        <taxon>Intramacronucleata</taxon>
        <taxon>Oligohymenophorea</taxon>
        <taxon>Scuticociliatia</taxon>
        <taxon>Philasterida</taxon>
        <taxon>Pseudocohnilembidae</taxon>
        <taxon>Pseudocohnilembus</taxon>
    </lineage>
</organism>
<feature type="domain" description="SUI1" evidence="2">
    <location>
        <begin position="116"/>
        <end position="183"/>
    </location>
</feature>
<dbReference type="GO" id="GO:0003743">
    <property type="term" value="F:translation initiation factor activity"/>
    <property type="evidence" value="ECO:0007669"/>
    <property type="project" value="UniProtKB-KW"/>
</dbReference>
<dbReference type="Pfam" id="PF21023">
    <property type="entry name" value="DENR_N"/>
    <property type="match status" value="1"/>
</dbReference>
<comment type="caution">
    <text evidence="3">The sequence shown here is derived from an EMBL/GenBank/DDBJ whole genome shotgun (WGS) entry which is preliminary data.</text>
</comment>
<dbReference type="Gene3D" id="3.30.780.10">
    <property type="entry name" value="SUI1-like domain"/>
    <property type="match status" value="1"/>
</dbReference>
<dbReference type="PANTHER" id="PTHR12789">
    <property type="entry name" value="DENSITY-REGULATED PROTEIN HOMOLOG"/>
    <property type="match status" value="1"/>
</dbReference>
<dbReference type="GO" id="GO:0002188">
    <property type="term" value="P:translation reinitiation"/>
    <property type="evidence" value="ECO:0007669"/>
    <property type="project" value="TreeGrafter"/>
</dbReference>
<gene>
    <name evidence="3" type="ORF">PPERSA_01847</name>
</gene>
<dbReference type="EMBL" id="LDAU01000061">
    <property type="protein sequence ID" value="KRX08594.1"/>
    <property type="molecule type" value="Genomic_DNA"/>
</dbReference>
<feature type="region of interest" description="Disordered" evidence="1">
    <location>
        <begin position="197"/>
        <end position="244"/>
    </location>
</feature>
<dbReference type="InterPro" id="IPR050318">
    <property type="entry name" value="DENR/SUI1_TIF"/>
</dbReference>
<dbReference type="InterPro" id="IPR036877">
    <property type="entry name" value="SUI1_dom_sf"/>
</dbReference>
<dbReference type="GO" id="GO:0003729">
    <property type="term" value="F:mRNA binding"/>
    <property type="evidence" value="ECO:0007669"/>
    <property type="project" value="TreeGrafter"/>
</dbReference>
<dbReference type="OrthoDB" id="277199at2759"/>
<dbReference type="AlphaFoldDB" id="A0A0V0R236"/>
<dbReference type="GO" id="GO:0001731">
    <property type="term" value="P:formation of translation preinitiation complex"/>
    <property type="evidence" value="ECO:0007669"/>
    <property type="project" value="TreeGrafter"/>
</dbReference>
<dbReference type="PANTHER" id="PTHR12789:SF0">
    <property type="entry name" value="DENSITY-REGULATED PROTEIN"/>
    <property type="match status" value="1"/>
</dbReference>
<keyword evidence="3" id="KW-0648">Protein biosynthesis</keyword>
<dbReference type="Pfam" id="PF01253">
    <property type="entry name" value="SUI1"/>
    <property type="match status" value="1"/>
</dbReference>
<keyword evidence="4" id="KW-1185">Reference proteome</keyword>
<feature type="compositionally biased region" description="Basic and acidic residues" evidence="1">
    <location>
        <begin position="220"/>
        <end position="231"/>
    </location>
</feature>
<evidence type="ECO:0000256" key="1">
    <source>
        <dbReference type="SAM" id="MobiDB-lite"/>
    </source>
</evidence>
<proteinExistence type="predicted"/>
<accession>A0A0V0R236</accession>
<dbReference type="SUPFAM" id="SSF55159">
    <property type="entry name" value="eIF1-like"/>
    <property type="match status" value="1"/>
</dbReference>
<dbReference type="InterPro" id="IPR001950">
    <property type="entry name" value="SUI1"/>
</dbReference>
<keyword evidence="3" id="KW-0396">Initiation factor</keyword>
<dbReference type="InParanoid" id="A0A0V0R236"/>
<sequence length="244" mass="28191">MEQNQEREKKHIEPLSVQYCGVCGYPPEYCEYSKKFKKCKVWMKENAPQVYEQLPEKLKQANTKEQDEQEKKEEQKEAAKEQQQEEKKEGEGEVEEKKKKKGKKVKNTKQGEGETITVTVQKRQGKKRITLITGLLQFDIKLKDLAKKCKGKFACSASVIEDKTLEIQGDVADSIEAFLMKEYKDLTSDMFSYNKMDEIQKKAPAPKGRMAKIKQQQEQQKGDDSDDEKPGKSKQKLQLPQDSD</sequence>
<feature type="compositionally biased region" description="Basic residues" evidence="1">
    <location>
        <begin position="98"/>
        <end position="107"/>
    </location>
</feature>
<reference evidence="3 4" key="1">
    <citation type="journal article" date="2015" name="Sci. Rep.">
        <title>Genome of the facultative scuticociliatosis pathogen Pseudocohnilembus persalinus provides insight into its virulence through horizontal gene transfer.</title>
        <authorList>
            <person name="Xiong J."/>
            <person name="Wang G."/>
            <person name="Cheng J."/>
            <person name="Tian M."/>
            <person name="Pan X."/>
            <person name="Warren A."/>
            <person name="Jiang C."/>
            <person name="Yuan D."/>
            <person name="Miao W."/>
        </authorList>
    </citation>
    <scope>NUCLEOTIDE SEQUENCE [LARGE SCALE GENOMIC DNA]</scope>
    <source>
        <strain evidence="3">36N120E</strain>
    </source>
</reference>
<evidence type="ECO:0000313" key="3">
    <source>
        <dbReference type="EMBL" id="KRX08594.1"/>
    </source>
</evidence>
<dbReference type="FunCoup" id="A0A0V0R236">
    <property type="interactions" value="499"/>
</dbReference>
<feature type="region of interest" description="Disordered" evidence="1">
    <location>
        <begin position="53"/>
        <end position="111"/>
    </location>
</feature>